<dbReference type="EMBL" id="LAZR01008177">
    <property type="protein sequence ID" value="KKM80463.1"/>
    <property type="molecule type" value="Genomic_DNA"/>
</dbReference>
<evidence type="ECO:0000313" key="1">
    <source>
        <dbReference type="EMBL" id="KKM80463.1"/>
    </source>
</evidence>
<reference evidence="1" key="1">
    <citation type="journal article" date="2015" name="Nature">
        <title>Complex archaea that bridge the gap between prokaryotes and eukaryotes.</title>
        <authorList>
            <person name="Spang A."/>
            <person name="Saw J.H."/>
            <person name="Jorgensen S.L."/>
            <person name="Zaremba-Niedzwiedzka K."/>
            <person name="Martijn J."/>
            <person name="Lind A.E."/>
            <person name="van Eijk R."/>
            <person name="Schleper C."/>
            <person name="Guy L."/>
            <person name="Ettema T.J."/>
        </authorList>
    </citation>
    <scope>NUCLEOTIDE SEQUENCE</scope>
</reference>
<accession>A0A0F9KEU0</accession>
<sequence length="49" mass="5628">MPHRLSISAQRFINRLLPQFQVAIDQLVPDATRLTLGDLVEDLIRTEIL</sequence>
<dbReference type="AlphaFoldDB" id="A0A0F9KEU0"/>
<name>A0A0F9KEU0_9ZZZZ</name>
<protein>
    <submittedName>
        <fullName evidence="1">Uncharacterized protein</fullName>
    </submittedName>
</protein>
<comment type="caution">
    <text evidence="1">The sequence shown here is derived from an EMBL/GenBank/DDBJ whole genome shotgun (WGS) entry which is preliminary data.</text>
</comment>
<organism evidence="1">
    <name type="scientific">marine sediment metagenome</name>
    <dbReference type="NCBI Taxonomy" id="412755"/>
    <lineage>
        <taxon>unclassified sequences</taxon>
        <taxon>metagenomes</taxon>
        <taxon>ecological metagenomes</taxon>
    </lineage>
</organism>
<proteinExistence type="predicted"/>
<gene>
    <name evidence="1" type="ORF">LCGC14_1339630</name>
</gene>